<evidence type="ECO:0000313" key="2">
    <source>
        <dbReference type="Proteomes" id="UP000699462"/>
    </source>
</evidence>
<organism evidence="1 2">
    <name type="scientific">Paragonimus westermani</name>
    <dbReference type="NCBI Taxonomy" id="34504"/>
    <lineage>
        <taxon>Eukaryota</taxon>
        <taxon>Metazoa</taxon>
        <taxon>Spiralia</taxon>
        <taxon>Lophotrochozoa</taxon>
        <taxon>Platyhelminthes</taxon>
        <taxon>Trematoda</taxon>
        <taxon>Digenea</taxon>
        <taxon>Plagiorchiida</taxon>
        <taxon>Troglotremata</taxon>
        <taxon>Troglotrematidae</taxon>
        <taxon>Paragonimus</taxon>
    </lineage>
</organism>
<name>A0A8T0DW45_9TREM</name>
<evidence type="ECO:0000313" key="1">
    <source>
        <dbReference type="EMBL" id="KAF8571566.1"/>
    </source>
</evidence>
<sequence length="161" mass="17348">MGYPIFGEVCDETVPITFARNAHTYCPYRVGGGSGVVDAIPCEQLPGVPGLAETTGAFLVHSVPLINGDELVTPTISCFTFGTNTPVDCPSTGQSAVSVVQSSSVCTNVTRKLIYRFVFEATGTIVAMELVALIGEITDYFHQETIVTFVQTSYIRHFKRS</sequence>
<evidence type="ECO:0008006" key="3">
    <source>
        <dbReference type="Google" id="ProtNLM"/>
    </source>
</evidence>
<reference evidence="1 2" key="1">
    <citation type="submission" date="2019-07" db="EMBL/GenBank/DDBJ databases">
        <title>Annotation for the trematode Paragonimus westermani.</title>
        <authorList>
            <person name="Choi Y.-J."/>
        </authorList>
    </citation>
    <scope>NUCLEOTIDE SEQUENCE [LARGE SCALE GENOMIC DNA]</scope>
    <source>
        <strain evidence="1">180907_Pwestermani</strain>
    </source>
</reference>
<dbReference type="Proteomes" id="UP000699462">
    <property type="component" value="Unassembled WGS sequence"/>
</dbReference>
<comment type="caution">
    <text evidence="1">The sequence shown here is derived from an EMBL/GenBank/DDBJ whole genome shotgun (WGS) entry which is preliminary data.</text>
</comment>
<proteinExistence type="predicted"/>
<dbReference type="EMBL" id="JTDF01000444">
    <property type="protein sequence ID" value="KAF8571566.1"/>
    <property type="molecule type" value="Genomic_DNA"/>
</dbReference>
<protein>
    <recommendedName>
        <fullName evidence="3">Tectonic domain-containing protein</fullName>
    </recommendedName>
</protein>
<dbReference type="AlphaFoldDB" id="A0A8T0DW45"/>
<keyword evidence="2" id="KW-1185">Reference proteome</keyword>
<gene>
    <name evidence="1" type="ORF">P879_02242</name>
</gene>
<accession>A0A8T0DW45</accession>